<feature type="transmembrane region" description="Helical" evidence="1">
    <location>
        <begin position="5"/>
        <end position="24"/>
    </location>
</feature>
<accession>A0ABV3Z9X8</accession>
<dbReference type="EMBL" id="JAULBC010000001">
    <property type="protein sequence ID" value="MEX6686024.1"/>
    <property type="molecule type" value="Genomic_DNA"/>
</dbReference>
<dbReference type="Pfam" id="PF04892">
    <property type="entry name" value="VanZ"/>
    <property type="match status" value="1"/>
</dbReference>
<keyword evidence="4" id="KW-1185">Reference proteome</keyword>
<name>A0ABV3Z9X8_9BACT</name>
<feature type="domain" description="VanZ-like" evidence="2">
    <location>
        <begin position="35"/>
        <end position="117"/>
    </location>
</feature>
<comment type="caution">
    <text evidence="3">The sequence shown here is derived from an EMBL/GenBank/DDBJ whole genome shotgun (WGS) entry which is preliminary data.</text>
</comment>
<protein>
    <submittedName>
        <fullName evidence="3">VanZ family protein</fullName>
    </submittedName>
</protein>
<sequence>MKTKIFYFLPAVLWFAFSLILLIIPGNDLPPAPFLAAIHFDKIVHIVLFGALVYLFCVPLKNQANFVTLCFKIAIWGWAYGIVMEFVQKYWVPNRSFDITDIIADGVGCFIAYLFLKRRNRSKAKVS</sequence>
<keyword evidence="1" id="KW-0472">Membrane</keyword>
<feature type="transmembrane region" description="Helical" evidence="1">
    <location>
        <begin position="69"/>
        <end position="87"/>
    </location>
</feature>
<keyword evidence="1" id="KW-1133">Transmembrane helix</keyword>
<evidence type="ECO:0000259" key="2">
    <source>
        <dbReference type="Pfam" id="PF04892"/>
    </source>
</evidence>
<dbReference type="InterPro" id="IPR006976">
    <property type="entry name" value="VanZ-like"/>
</dbReference>
<dbReference type="Proteomes" id="UP001560573">
    <property type="component" value="Unassembled WGS sequence"/>
</dbReference>
<keyword evidence="1" id="KW-0812">Transmembrane</keyword>
<dbReference type="NCBIfam" id="NF037970">
    <property type="entry name" value="vanZ_1"/>
    <property type="match status" value="1"/>
</dbReference>
<organism evidence="3 4">
    <name type="scientific">Danxiaibacter flavus</name>
    <dbReference type="NCBI Taxonomy" id="3049108"/>
    <lineage>
        <taxon>Bacteria</taxon>
        <taxon>Pseudomonadati</taxon>
        <taxon>Bacteroidota</taxon>
        <taxon>Chitinophagia</taxon>
        <taxon>Chitinophagales</taxon>
        <taxon>Chitinophagaceae</taxon>
        <taxon>Danxiaibacter</taxon>
    </lineage>
</organism>
<gene>
    <name evidence="3" type="ORF">QTN47_00875</name>
</gene>
<evidence type="ECO:0000256" key="1">
    <source>
        <dbReference type="SAM" id="Phobius"/>
    </source>
</evidence>
<dbReference type="PANTHER" id="PTHR28008">
    <property type="entry name" value="DOMAIN PROTEIN, PUTATIVE (AFU_ORTHOLOGUE AFUA_3G10980)-RELATED"/>
    <property type="match status" value="1"/>
</dbReference>
<dbReference type="PANTHER" id="PTHR28008:SF1">
    <property type="entry name" value="DOMAIN PROTEIN, PUTATIVE (AFU_ORTHOLOGUE AFUA_3G10980)-RELATED"/>
    <property type="match status" value="1"/>
</dbReference>
<proteinExistence type="predicted"/>
<evidence type="ECO:0000313" key="4">
    <source>
        <dbReference type="Proteomes" id="UP001560573"/>
    </source>
</evidence>
<evidence type="ECO:0000313" key="3">
    <source>
        <dbReference type="EMBL" id="MEX6686024.1"/>
    </source>
</evidence>
<reference evidence="3 4" key="1">
    <citation type="submission" date="2023-07" db="EMBL/GenBank/DDBJ databases">
        <authorList>
            <person name="Lian W.-H."/>
        </authorList>
    </citation>
    <scope>NUCLEOTIDE SEQUENCE [LARGE SCALE GENOMIC DNA]</scope>
    <source>
        <strain evidence="3 4">SYSU DXS3180</strain>
    </source>
</reference>
<feature type="transmembrane region" description="Helical" evidence="1">
    <location>
        <begin position="36"/>
        <end position="57"/>
    </location>
</feature>
<feature type="transmembrane region" description="Helical" evidence="1">
    <location>
        <begin position="99"/>
        <end position="116"/>
    </location>
</feature>